<evidence type="ECO:0000256" key="6">
    <source>
        <dbReference type="SAM" id="MobiDB-lite"/>
    </source>
</evidence>
<keyword evidence="5" id="KW-0175">Coiled coil</keyword>
<evidence type="ECO:0000259" key="8">
    <source>
        <dbReference type="PROSITE" id="PS50119"/>
    </source>
</evidence>
<proteinExistence type="predicted"/>
<dbReference type="InterPro" id="IPR017907">
    <property type="entry name" value="Znf_RING_CS"/>
</dbReference>
<feature type="domain" description="RING-type" evidence="7">
    <location>
        <begin position="39"/>
        <end position="75"/>
    </location>
</feature>
<gene>
    <name evidence="9" type="primary">Pml</name>
    <name evidence="9" type="ORF">OREMEL_R02457</name>
</gene>
<dbReference type="SMART" id="SM00336">
    <property type="entry name" value="BBOX"/>
    <property type="match status" value="1"/>
</dbReference>
<dbReference type="PANTHER" id="PTHR25462">
    <property type="entry name" value="BONUS, ISOFORM C-RELATED"/>
    <property type="match status" value="1"/>
</dbReference>
<dbReference type="GO" id="GO:0008630">
    <property type="term" value="P:intrinsic apoptotic signaling pathway in response to DNA damage"/>
    <property type="evidence" value="ECO:0007669"/>
    <property type="project" value="TreeGrafter"/>
</dbReference>
<sequence>PDGDSAAAPLEMGPPPDCPPSSPPPQQPREQDDLEFILCEGCRRESPHLKLLTCLHTLCLDCLSENKPVGQCPVCWTPIPQANGIPTMDNLLFANLQARLKVYRKISRGDGPGCSRCERNVAAVWCPECEDFLCAKCFEDHQWFFKKKNHEAKRVEDLRSESAHCFLESTRKSCSLFCSTPGHANKDFVSSIYCRQCQRALCCSCALLDGPHTFCDIGSESQRRREELGSLARQLGPGRSRLEDRHRALREEAARLEREQREMRELIRQ</sequence>
<keyword evidence="10" id="KW-1185">Reference proteome</keyword>
<dbReference type="GO" id="GO:0005654">
    <property type="term" value="C:nucleoplasm"/>
    <property type="evidence" value="ECO:0007669"/>
    <property type="project" value="TreeGrafter"/>
</dbReference>
<dbReference type="Gene3D" id="3.30.40.10">
    <property type="entry name" value="Zinc/RING finger domain, C3HC4 (zinc finger)"/>
    <property type="match status" value="1"/>
</dbReference>
<dbReference type="PROSITE" id="PS00518">
    <property type="entry name" value="ZF_RING_1"/>
    <property type="match status" value="1"/>
</dbReference>
<dbReference type="InterPro" id="IPR047153">
    <property type="entry name" value="TRIM45/56/19-like"/>
</dbReference>
<dbReference type="InterPro" id="IPR001841">
    <property type="entry name" value="Znf_RING"/>
</dbReference>
<dbReference type="OrthoDB" id="10250935at2759"/>
<feature type="coiled-coil region" evidence="5">
    <location>
        <begin position="239"/>
        <end position="269"/>
    </location>
</feature>
<dbReference type="PANTHER" id="PTHR25462:SF302">
    <property type="entry name" value="PROTEIN PML"/>
    <property type="match status" value="1"/>
</dbReference>
<feature type="non-terminal residue" evidence="9">
    <location>
        <position position="269"/>
    </location>
</feature>
<evidence type="ECO:0000256" key="3">
    <source>
        <dbReference type="ARBA" id="ARBA00022833"/>
    </source>
</evidence>
<dbReference type="GO" id="GO:0045087">
    <property type="term" value="P:innate immune response"/>
    <property type="evidence" value="ECO:0007669"/>
    <property type="project" value="TreeGrafter"/>
</dbReference>
<feature type="non-terminal residue" evidence="9">
    <location>
        <position position="1"/>
    </location>
</feature>
<feature type="domain" description="B box-type" evidence="8">
    <location>
        <begin position="114"/>
        <end position="155"/>
    </location>
</feature>
<dbReference type="GO" id="GO:0008270">
    <property type="term" value="F:zinc ion binding"/>
    <property type="evidence" value="ECO:0007669"/>
    <property type="project" value="UniProtKB-KW"/>
</dbReference>
<dbReference type="GO" id="GO:0044790">
    <property type="term" value="P:suppression of viral release by host"/>
    <property type="evidence" value="ECO:0007669"/>
    <property type="project" value="TreeGrafter"/>
</dbReference>
<evidence type="ECO:0000256" key="2">
    <source>
        <dbReference type="ARBA" id="ARBA00022771"/>
    </source>
</evidence>
<evidence type="ECO:0000313" key="9">
    <source>
        <dbReference type="EMBL" id="NXU76985.1"/>
    </source>
</evidence>
<dbReference type="PROSITE" id="PS50089">
    <property type="entry name" value="ZF_RING_2"/>
    <property type="match status" value="1"/>
</dbReference>
<dbReference type="InterPro" id="IPR000315">
    <property type="entry name" value="Znf_B-box"/>
</dbReference>
<evidence type="ECO:0000256" key="4">
    <source>
        <dbReference type="PROSITE-ProRule" id="PRU00024"/>
    </source>
</evidence>
<keyword evidence="3" id="KW-0862">Zinc</keyword>
<keyword evidence="1" id="KW-0479">Metal-binding</keyword>
<feature type="region of interest" description="Disordered" evidence="6">
    <location>
        <begin position="1"/>
        <end position="30"/>
    </location>
</feature>
<accession>A0A7L3NDF0</accession>
<organism evidence="9 10">
    <name type="scientific">Oreotrochilus melanogaster</name>
    <dbReference type="NCBI Taxonomy" id="689266"/>
    <lineage>
        <taxon>Eukaryota</taxon>
        <taxon>Metazoa</taxon>
        <taxon>Chordata</taxon>
        <taxon>Craniata</taxon>
        <taxon>Vertebrata</taxon>
        <taxon>Euteleostomi</taxon>
        <taxon>Archelosauria</taxon>
        <taxon>Archosauria</taxon>
        <taxon>Dinosauria</taxon>
        <taxon>Saurischia</taxon>
        <taxon>Theropoda</taxon>
        <taxon>Coelurosauria</taxon>
        <taxon>Aves</taxon>
        <taxon>Neognathae</taxon>
        <taxon>Neoaves</taxon>
        <taxon>Strisores</taxon>
        <taxon>Apodiformes</taxon>
        <taxon>Trochilidae</taxon>
        <taxon>Oreotrochilus</taxon>
    </lineage>
</organism>
<comment type="caution">
    <text evidence="9">The sequence shown here is derived from an EMBL/GenBank/DDBJ whole genome shotgun (WGS) entry which is preliminary data.</text>
</comment>
<evidence type="ECO:0000259" key="7">
    <source>
        <dbReference type="PROSITE" id="PS50089"/>
    </source>
</evidence>
<dbReference type="InterPro" id="IPR013083">
    <property type="entry name" value="Znf_RING/FYVE/PHD"/>
</dbReference>
<evidence type="ECO:0000256" key="1">
    <source>
        <dbReference type="ARBA" id="ARBA00022723"/>
    </source>
</evidence>
<dbReference type="Pfam" id="PF22586">
    <property type="entry name" value="ANCHR-like_BBOX"/>
    <property type="match status" value="1"/>
</dbReference>
<feature type="compositionally biased region" description="Pro residues" evidence="6">
    <location>
        <begin position="12"/>
        <end position="27"/>
    </location>
</feature>
<evidence type="ECO:0000313" key="10">
    <source>
        <dbReference type="Proteomes" id="UP000579904"/>
    </source>
</evidence>
<dbReference type="EMBL" id="VZUB01016630">
    <property type="protein sequence ID" value="NXU76985.1"/>
    <property type="molecule type" value="Genomic_DNA"/>
</dbReference>
<protein>
    <submittedName>
        <fullName evidence="9">PML protein</fullName>
    </submittedName>
</protein>
<dbReference type="SUPFAM" id="SSF57850">
    <property type="entry name" value="RING/U-box"/>
    <property type="match status" value="1"/>
</dbReference>
<keyword evidence="2 4" id="KW-0863">Zinc-finger</keyword>
<dbReference type="AlphaFoldDB" id="A0A7L3NDF0"/>
<dbReference type="PROSITE" id="PS50119">
    <property type="entry name" value="ZF_BBOX"/>
    <property type="match status" value="1"/>
</dbReference>
<reference evidence="9 10" key="1">
    <citation type="submission" date="2019-09" db="EMBL/GenBank/DDBJ databases">
        <title>Bird 10,000 Genomes (B10K) Project - Family phase.</title>
        <authorList>
            <person name="Zhang G."/>
        </authorList>
    </citation>
    <scope>NUCLEOTIDE SEQUENCE [LARGE SCALE GENOMIC DNA]</scope>
    <source>
        <strain evidence="9">OUT-0002</strain>
    </source>
</reference>
<dbReference type="Proteomes" id="UP000579904">
    <property type="component" value="Unassembled WGS sequence"/>
</dbReference>
<name>A0A7L3NDF0_9AVES</name>
<dbReference type="CDD" id="cd19804">
    <property type="entry name" value="Bbox1_TRIM19_C-V"/>
    <property type="match status" value="1"/>
</dbReference>
<evidence type="ECO:0000256" key="5">
    <source>
        <dbReference type="SAM" id="Coils"/>
    </source>
</evidence>